<comment type="caution">
    <text evidence="2">The sequence shown here is derived from an EMBL/GenBank/DDBJ whole genome shotgun (WGS) entry which is preliminary data.</text>
</comment>
<feature type="region of interest" description="Disordered" evidence="1">
    <location>
        <begin position="35"/>
        <end position="55"/>
    </location>
</feature>
<accession>A0A835ZDM0</accession>
<reference evidence="2" key="1">
    <citation type="submission" date="2021-02" db="EMBL/GenBank/DDBJ databases">
        <title>First Annotated Genome of the Yellow-green Alga Tribonema minus.</title>
        <authorList>
            <person name="Mahan K.M."/>
        </authorList>
    </citation>
    <scope>NUCLEOTIDE SEQUENCE</scope>
    <source>
        <strain evidence="2">UTEX B ZZ1240</strain>
    </source>
</reference>
<dbReference type="Proteomes" id="UP000664859">
    <property type="component" value="Unassembled WGS sequence"/>
</dbReference>
<evidence type="ECO:0000256" key="1">
    <source>
        <dbReference type="SAM" id="MobiDB-lite"/>
    </source>
</evidence>
<evidence type="ECO:0000313" key="2">
    <source>
        <dbReference type="EMBL" id="KAG5192497.1"/>
    </source>
</evidence>
<dbReference type="AlphaFoldDB" id="A0A835ZDM0"/>
<feature type="compositionally biased region" description="Low complexity" evidence="1">
    <location>
        <begin position="164"/>
        <end position="176"/>
    </location>
</feature>
<sequence>MCRAIANRTGERCRTSPLTGDVYCGTHRRMLDEGRCARDSGGDDDSSSDSEAPPARVAAATGRLSRSSEPLWTTAPPCTLCQLPSVTHSSELELNRHFVCVLSPCYIPIQDLPDCQPEVPSHTNCTGKRCRNSPLAGDVYCGTHRRMLDNGRGVCGSGADDDSSSAASPARPAAAPMQLASGRVTRRGVPHGAGMVCVQHTEHTSLCKCGRTCNNVKALRLDCGMFHRRASDGQLVRCTWSNLATLHAHINDESRSNFKVLARGGLRQLQQQACFHNVRQQKRLHRFPAHAGVQSTSSQRGRYGVCWDVCHHCAQQALRCATAVWTTAGLGPGVGLGCGSTS</sequence>
<evidence type="ECO:0000313" key="3">
    <source>
        <dbReference type="Proteomes" id="UP000664859"/>
    </source>
</evidence>
<keyword evidence="3" id="KW-1185">Reference proteome</keyword>
<name>A0A835ZDM0_9STRA</name>
<protein>
    <submittedName>
        <fullName evidence="2">Uncharacterized protein</fullName>
    </submittedName>
</protein>
<gene>
    <name evidence="2" type="ORF">JKP88DRAFT_250795</name>
</gene>
<dbReference type="EMBL" id="JAFCMP010000005">
    <property type="protein sequence ID" value="KAG5192497.1"/>
    <property type="molecule type" value="Genomic_DNA"/>
</dbReference>
<feature type="region of interest" description="Disordered" evidence="1">
    <location>
        <begin position="153"/>
        <end position="178"/>
    </location>
</feature>
<organism evidence="2 3">
    <name type="scientific">Tribonema minus</name>
    <dbReference type="NCBI Taxonomy" id="303371"/>
    <lineage>
        <taxon>Eukaryota</taxon>
        <taxon>Sar</taxon>
        <taxon>Stramenopiles</taxon>
        <taxon>Ochrophyta</taxon>
        <taxon>PX clade</taxon>
        <taxon>Xanthophyceae</taxon>
        <taxon>Tribonematales</taxon>
        <taxon>Tribonemataceae</taxon>
        <taxon>Tribonema</taxon>
    </lineage>
</organism>
<proteinExistence type="predicted"/>